<dbReference type="SUPFAM" id="SSF81923">
    <property type="entry name" value="Double Clp-N motif"/>
    <property type="match status" value="1"/>
</dbReference>
<feature type="transmembrane region" description="Helical" evidence="2">
    <location>
        <begin position="314"/>
        <end position="336"/>
    </location>
</feature>
<dbReference type="EMBL" id="JBHTAC010000001">
    <property type="protein sequence ID" value="MFC7240906.1"/>
    <property type="molecule type" value="Genomic_DNA"/>
</dbReference>
<comment type="caution">
    <text evidence="4">The sequence shown here is derived from an EMBL/GenBank/DDBJ whole genome shotgun (WGS) entry which is preliminary data.</text>
</comment>
<evidence type="ECO:0000313" key="5">
    <source>
        <dbReference type="Proteomes" id="UP001596392"/>
    </source>
</evidence>
<dbReference type="Proteomes" id="UP001596392">
    <property type="component" value="Unassembled WGS sequence"/>
</dbReference>
<gene>
    <name evidence="4" type="ORF">ACFQO7_00300</name>
</gene>
<keyword evidence="4" id="KW-0645">Protease</keyword>
<dbReference type="InterPro" id="IPR036628">
    <property type="entry name" value="Clp_N_dom_sf"/>
</dbReference>
<sequence length="422" mass="44704">MFEWLTAQSRRAIVTAQSVALSFGHDTIDSGHLLFGLLGAEGSVAASVLTEQADTKALREAYLALRPAVPGDHPIRHLPFTSEVKLLLELALREALSRQDNELTTVHLLLAVASRPDGVGGRTLTAAGATPAALRAALLAKSGDDDAAEEPLPSAPLPFDASMSIPRRLGLRLAATLTWYAVLALVTTAVAWPDAGWAAAGSMLLLAVVAIGLGTLLIGPSPRSLVRTSVPAPPPVHLPVPLAAMLAAHGMRDVQVRMRASTDWHGFSLRTDTRSWLGVTTSTAAQPYLPFMLAHEAAHLVRNDRVIRTVGTSLWLLLCACGLVAMNAPALAIALIGGLAQHVVSRWYAEFACDAAAARWVGADATQAWLDESRQLADVRSGLFSRWRLWCRRLGRPPLRLAAARLARAAAAAPATEPATPG</sequence>
<evidence type="ECO:0000256" key="1">
    <source>
        <dbReference type="PROSITE-ProRule" id="PRU01251"/>
    </source>
</evidence>
<dbReference type="InterPro" id="IPR004176">
    <property type="entry name" value="Clp_R_N"/>
</dbReference>
<keyword evidence="4" id="KW-0378">Hydrolase</keyword>
<keyword evidence="1" id="KW-0677">Repeat</keyword>
<keyword evidence="2" id="KW-0472">Membrane</keyword>
<protein>
    <submittedName>
        <fullName evidence="4">Clp protease N-terminal domain-containing protein</fullName>
    </submittedName>
</protein>
<keyword evidence="5" id="KW-1185">Reference proteome</keyword>
<dbReference type="GO" id="GO:0008233">
    <property type="term" value="F:peptidase activity"/>
    <property type="evidence" value="ECO:0007669"/>
    <property type="project" value="UniProtKB-KW"/>
</dbReference>
<accession>A0ABW2GR84</accession>
<dbReference type="Gene3D" id="1.10.1780.10">
    <property type="entry name" value="Clp, N-terminal domain"/>
    <property type="match status" value="1"/>
</dbReference>
<feature type="transmembrane region" description="Helical" evidence="2">
    <location>
        <begin position="198"/>
        <end position="219"/>
    </location>
</feature>
<feature type="transmembrane region" description="Helical" evidence="2">
    <location>
        <begin position="169"/>
        <end position="192"/>
    </location>
</feature>
<dbReference type="GO" id="GO:0006508">
    <property type="term" value="P:proteolysis"/>
    <property type="evidence" value="ECO:0007669"/>
    <property type="project" value="UniProtKB-KW"/>
</dbReference>
<feature type="domain" description="Clp R" evidence="3">
    <location>
        <begin position="2"/>
        <end position="144"/>
    </location>
</feature>
<name>A0ABW2GR84_9ACTN</name>
<evidence type="ECO:0000256" key="2">
    <source>
        <dbReference type="SAM" id="Phobius"/>
    </source>
</evidence>
<keyword evidence="2" id="KW-1133">Transmembrane helix</keyword>
<reference evidence="5" key="1">
    <citation type="journal article" date="2019" name="Int. J. Syst. Evol. Microbiol.">
        <title>The Global Catalogue of Microorganisms (GCM) 10K type strain sequencing project: providing services to taxonomists for standard genome sequencing and annotation.</title>
        <authorList>
            <consortium name="The Broad Institute Genomics Platform"/>
            <consortium name="The Broad Institute Genome Sequencing Center for Infectious Disease"/>
            <person name="Wu L."/>
            <person name="Ma J."/>
        </authorList>
    </citation>
    <scope>NUCLEOTIDE SEQUENCE [LARGE SCALE GENOMIC DNA]</scope>
    <source>
        <strain evidence="5">CGMCC 1.9106</strain>
    </source>
</reference>
<dbReference type="Pfam" id="PF02861">
    <property type="entry name" value="Clp_N"/>
    <property type="match status" value="1"/>
</dbReference>
<organism evidence="4 5">
    <name type="scientific">Catellatospora aurea</name>
    <dbReference type="NCBI Taxonomy" id="1337874"/>
    <lineage>
        <taxon>Bacteria</taxon>
        <taxon>Bacillati</taxon>
        <taxon>Actinomycetota</taxon>
        <taxon>Actinomycetes</taxon>
        <taxon>Micromonosporales</taxon>
        <taxon>Micromonosporaceae</taxon>
        <taxon>Catellatospora</taxon>
    </lineage>
</organism>
<keyword evidence="2" id="KW-0812">Transmembrane</keyword>
<evidence type="ECO:0000259" key="3">
    <source>
        <dbReference type="PROSITE" id="PS51903"/>
    </source>
</evidence>
<dbReference type="RefSeq" id="WP_376804412.1">
    <property type="nucleotide sequence ID" value="NZ_JBHTAC010000001.1"/>
</dbReference>
<dbReference type="PROSITE" id="PS51903">
    <property type="entry name" value="CLP_R"/>
    <property type="match status" value="1"/>
</dbReference>
<evidence type="ECO:0000313" key="4">
    <source>
        <dbReference type="EMBL" id="MFC7240906.1"/>
    </source>
</evidence>
<proteinExistence type="predicted"/>